<organism evidence="1 2">
    <name type="scientific">Adhaeribacter arboris</name>
    <dbReference type="NCBI Taxonomy" id="2072846"/>
    <lineage>
        <taxon>Bacteria</taxon>
        <taxon>Pseudomonadati</taxon>
        <taxon>Bacteroidota</taxon>
        <taxon>Cytophagia</taxon>
        <taxon>Cytophagales</taxon>
        <taxon>Hymenobacteraceae</taxon>
        <taxon>Adhaeribacter</taxon>
    </lineage>
</organism>
<dbReference type="AlphaFoldDB" id="A0A2T2YEW2"/>
<keyword evidence="2" id="KW-1185">Reference proteome</keyword>
<proteinExistence type="predicted"/>
<dbReference type="Proteomes" id="UP000240357">
    <property type="component" value="Unassembled WGS sequence"/>
</dbReference>
<gene>
    <name evidence="1" type="ORF">AHMF7605_11070</name>
</gene>
<dbReference type="EMBL" id="PYFT01000001">
    <property type="protein sequence ID" value="PSR54023.1"/>
    <property type="molecule type" value="Genomic_DNA"/>
</dbReference>
<dbReference type="RefSeq" id="WP_106929267.1">
    <property type="nucleotide sequence ID" value="NZ_PYFT01000001.1"/>
</dbReference>
<sequence>MALALVVKFLNAIGNLSSRLSSLESLAEFSSHFLSDVPTHATFFKLVFIKSIPKRRVMVL</sequence>
<accession>A0A2T2YEW2</accession>
<evidence type="ECO:0000313" key="1">
    <source>
        <dbReference type="EMBL" id="PSR54023.1"/>
    </source>
</evidence>
<name>A0A2T2YEW2_9BACT</name>
<reference evidence="1 2" key="1">
    <citation type="submission" date="2018-03" db="EMBL/GenBank/DDBJ databases">
        <title>Adhaeribacter sp. HMF7605 Genome sequencing and assembly.</title>
        <authorList>
            <person name="Kang H."/>
            <person name="Kang J."/>
            <person name="Cha I."/>
            <person name="Kim H."/>
            <person name="Joh K."/>
        </authorList>
    </citation>
    <scope>NUCLEOTIDE SEQUENCE [LARGE SCALE GENOMIC DNA]</scope>
    <source>
        <strain evidence="1 2">HMF7605</strain>
    </source>
</reference>
<evidence type="ECO:0000313" key="2">
    <source>
        <dbReference type="Proteomes" id="UP000240357"/>
    </source>
</evidence>
<protein>
    <submittedName>
        <fullName evidence="1">Uncharacterized protein</fullName>
    </submittedName>
</protein>
<comment type="caution">
    <text evidence="1">The sequence shown here is derived from an EMBL/GenBank/DDBJ whole genome shotgun (WGS) entry which is preliminary data.</text>
</comment>